<reference evidence="3" key="1">
    <citation type="submission" date="2023-07" db="EMBL/GenBank/DDBJ databases">
        <authorList>
            <person name="Deng Y."/>
            <person name="Zhang Y.-Q."/>
        </authorList>
    </citation>
    <scope>NUCLEOTIDE SEQUENCE [LARGE SCALE GENOMIC DNA]</scope>
    <source>
        <strain evidence="3">CPCC 205710</strain>
    </source>
</reference>
<dbReference type="Gene3D" id="3.30.750.24">
    <property type="entry name" value="STAS domain"/>
    <property type="match status" value="1"/>
</dbReference>
<evidence type="ECO:0000259" key="1">
    <source>
        <dbReference type="PROSITE" id="PS50801"/>
    </source>
</evidence>
<evidence type="ECO:0000313" key="2">
    <source>
        <dbReference type="EMBL" id="MCT7658339.1"/>
    </source>
</evidence>
<protein>
    <submittedName>
        <fullName evidence="2">Sulfate transporter</fullName>
    </submittedName>
</protein>
<dbReference type="InterPro" id="IPR036513">
    <property type="entry name" value="STAS_dom_sf"/>
</dbReference>
<dbReference type="Pfam" id="PF01740">
    <property type="entry name" value="STAS"/>
    <property type="match status" value="1"/>
</dbReference>
<name>A0ABT2M7V7_9MYCO</name>
<dbReference type="EMBL" id="JAODWD010000002">
    <property type="protein sequence ID" value="MCT7658339.1"/>
    <property type="molecule type" value="Genomic_DNA"/>
</dbReference>
<accession>A0ABT2M7V7</accession>
<dbReference type="CDD" id="cd16936">
    <property type="entry name" value="HATPase_RsbW-like"/>
    <property type="match status" value="1"/>
</dbReference>
<organism evidence="2 3">
    <name type="scientific">Mycobacterium deserti</name>
    <dbReference type="NCBI Taxonomy" id="2978347"/>
    <lineage>
        <taxon>Bacteria</taxon>
        <taxon>Bacillati</taxon>
        <taxon>Actinomycetota</taxon>
        <taxon>Actinomycetes</taxon>
        <taxon>Mycobacteriales</taxon>
        <taxon>Mycobacteriaceae</taxon>
        <taxon>Mycobacterium</taxon>
    </lineage>
</organism>
<dbReference type="Gene3D" id="3.30.565.10">
    <property type="entry name" value="Histidine kinase-like ATPase, C-terminal domain"/>
    <property type="match status" value="1"/>
</dbReference>
<proteinExistence type="predicted"/>
<dbReference type="InterPro" id="IPR036890">
    <property type="entry name" value="HATPase_C_sf"/>
</dbReference>
<dbReference type="RefSeq" id="WP_260992397.1">
    <property type="nucleotide sequence ID" value="NZ_JAODWD010000002.1"/>
</dbReference>
<evidence type="ECO:0000313" key="3">
    <source>
        <dbReference type="Proteomes" id="UP001206639"/>
    </source>
</evidence>
<dbReference type="CDD" id="cd07043">
    <property type="entry name" value="STAS_anti-anti-sigma_factors"/>
    <property type="match status" value="1"/>
</dbReference>
<dbReference type="PANTHER" id="PTHR35526">
    <property type="entry name" value="ANTI-SIGMA-F FACTOR RSBW-RELATED"/>
    <property type="match status" value="1"/>
</dbReference>
<feature type="domain" description="STAS" evidence="1">
    <location>
        <begin position="7"/>
        <end position="117"/>
    </location>
</feature>
<dbReference type="InterPro" id="IPR002645">
    <property type="entry name" value="STAS_dom"/>
</dbReference>
<keyword evidence="3" id="KW-1185">Reference proteome</keyword>
<dbReference type="PROSITE" id="PS50801">
    <property type="entry name" value="STAS"/>
    <property type="match status" value="1"/>
</dbReference>
<dbReference type="PANTHER" id="PTHR35526:SF3">
    <property type="entry name" value="ANTI-SIGMA-F FACTOR RSBW"/>
    <property type="match status" value="1"/>
</dbReference>
<dbReference type="InterPro" id="IPR050267">
    <property type="entry name" value="Anti-sigma-factor_SerPK"/>
</dbReference>
<gene>
    <name evidence="2" type="ORF">N4S67_07890</name>
</gene>
<comment type="caution">
    <text evidence="2">The sequence shown here is derived from an EMBL/GenBank/DDBJ whole genome shotgun (WGS) entry which is preliminary data.</text>
</comment>
<dbReference type="Proteomes" id="UP001206639">
    <property type="component" value="Unassembled WGS sequence"/>
</dbReference>
<dbReference type="SUPFAM" id="SSF52091">
    <property type="entry name" value="SpoIIaa-like"/>
    <property type="match status" value="1"/>
</dbReference>
<sequence>MTARPRILVREAARDGISVLIVDGVLDSSTYLALRDRIVKAALDGPPAVVVNVSALRTPTASAYAVFSSARWQVSRWPDVPVLLVCGHATGRDALRRQGITRYVPVYGSLDAALAALDGIDGRLRQRRCAELAPGREGVKHARELITEWLWDWGYASKIKIANAIATELVDNVRAHTDSGVAELRVESRGSEVTIAVSDRSARLATRIESAYGTFRLSGLHLVAALADAWGCTPSSSGKTVWATIA</sequence>